<feature type="domain" description="Duffy-antigen binding" evidence="4">
    <location>
        <begin position="857"/>
        <end position="1062"/>
    </location>
</feature>
<evidence type="ECO:0000259" key="4">
    <source>
        <dbReference type="Pfam" id="PF05424"/>
    </source>
</evidence>
<feature type="compositionally biased region" description="Pro residues" evidence="1">
    <location>
        <begin position="1573"/>
        <end position="1582"/>
    </location>
</feature>
<feature type="domain" description="Duffy-antigen binding" evidence="4">
    <location>
        <begin position="1"/>
        <end position="114"/>
    </location>
</feature>
<dbReference type="GO" id="GO:0046789">
    <property type="term" value="F:host cell surface receptor binding"/>
    <property type="evidence" value="ECO:0007669"/>
    <property type="project" value="InterPro"/>
</dbReference>
<feature type="compositionally biased region" description="Low complexity" evidence="1">
    <location>
        <begin position="278"/>
        <end position="294"/>
    </location>
</feature>
<dbReference type="VEuPathDB" id="PlasmoDB:Pf7G8-2_000119100"/>
<dbReference type="VEuPathDB" id="PlasmoDB:PfGB4_070017700"/>
<feature type="non-terminal residue" evidence="7">
    <location>
        <position position="1641"/>
    </location>
</feature>
<feature type="compositionally biased region" description="Basic and acidic residues" evidence="1">
    <location>
        <begin position="701"/>
        <end position="734"/>
    </location>
</feature>
<feature type="region of interest" description="Disordered" evidence="1">
    <location>
        <begin position="442"/>
        <end position="462"/>
    </location>
</feature>
<dbReference type="Gene3D" id="1.20.58.1930">
    <property type="match status" value="1"/>
</dbReference>
<evidence type="ECO:0000259" key="5">
    <source>
        <dbReference type="Pfam" id="PF18562"/>
    </source>
</evidence>
<dbReference type="Gene3D" id="1.20.58.830">
    <property type="match status" value="3"/>
</dbReference>
<keyword evidence="2" id="KW-1133">Transmembrane helix</keyword>
<dbReference type="GO" id="GO:0016020">
    <property type="term" value="C:membrane"/>
    <property type="evidence" value="ECO:0007669"/>
    <property type="project" value="InterPro"/>
</dbReference>
<feature type="domain" description="Duffy-binding-like" evidence="6">
    <location>
        <begin position="1118"/>
        <end position="1266"/>
    </location>
</feature>
<feature type="compositionally biased region" description="Low complexity" evidence="1">
    <location>
        <begin position="837"/>
        <end position="852"/>
    </location>
</feature>
<feature type="region of interest" description="Disordered" evidence="1">
    <location>
        <begin position="1514"/>
        <end position="1611"/>
    </location>
</feature>
<dbReference type="Pfam" id="PF03011">
    <property type="entry name" value="PFEMP"/>
    <property type="match status" value="2"/>
</dbReference>
<keyword evidence="2" id="KW-0472">Membrane</keyword>
<feature type="compositionally biased region" description="Pro residues" evidence="1">
    <location>
        <begin position="1551"/>
        <end position="1561"/>
    </location>
</feature>
<feature type="region of interest" description="Disordered" evidence="1">
    <location>
        <begin position="910"/>
        <end position="947"/>
    </location>
</feature>
<feature type="region of interest" description="Disordered" evidence="1">
    <location>
        <begin position="278"/>
        <end position="312"/>
    </location>
</feature>
<dbReference type="VEuPathDB" id="PlasmoDB:PfGA01_100005400"/>
<dbReference type="VEuPathDB" id="PlasmoDB:PfNF54_040018500"/>
<feature type="region of interest" description="Disordered" evidence="1">
    <location>
        <begin position="777"/>
        <end position="859"/>
    </location>
</feature>
<dbReference type="VEuPathDB" id="PlasmoDB:PfKE01_120005400"/>
<feature type="compositionally biased region" description="Gly residues" evidence="1">
    <location>
        <begin position="406"/>
        <end position="416"/>
    </location>
</feature>
<dbReference type="FunFam" id="1.20.58.1930:FF:000001">
    <property type="entry name" value="Erythrocyte membrane protein 1, PfEMP1"/>
    <property type="match status" value="1"/>
</dbReference>
<dbReference type="InterPro" id="IPR054595">
    <property type="entry name" value="DBL_C"/>
</dbReference>
<feature type="compositionally biased region" description="Low complexity" evidence="1">
    <location>
        <begin position="302"/>
        <end position="312"/>
    </location>
</feature>
<dbReference type="VEuPathDB" id="PlasmoDB:PF3D7_1240600"/>
<reference evidence="7" key="1">
    <citation type="journal article" date="2016" name="EMBO Mol. Med.">
        <title>Plasmodium falciparum var genes expressed in children with severe malaria encode CIDRalpha1 domains.</title>
        <authorList>
            <person name="Jespersen J.S."/>
            <person name="Wang C.W."/>
            <person name="Mkumbaye S.I."/>
            <person name="Minja D.T."/>
            <person name="Petersen B."/>
            <person name="Turner L."/>
            <person name="Petersen J.E."/>
            <person name="Lusingu J.P."/>
            <person name="Theander T.G."/>
            <person name="Lavstsen T."/>
        </authorList>
    </citation>
    <scope>NUCLEOTIDE SEQUENCE</scope>
    <source>
        <strain evidence="7">1715-4</strain>
    </source>
</reference>
<protein>
    <submittedName>
        <fullName evidence="7">Erythrocyte membrane protein 1</fullName>
    </submittedName>
</protein>
<organism evidence="7">
    <name type="scientific">Plasmodium falciparum</name>
    <name type="common">malaria parasite P. falciparum</name>
    <dbReference type="NCBI Taxonomy" id="5833"/>
    <lineage>
        <taxon>Eukaryota</taxon>
        <taxon>Sar</taxon>
        <taxon>Alveolata</taxon>
        <taxon>Apicomplexa</taxon>
        <taxon>Aconoidasida</taxon>
        <taxon>Haemosporida</taxon>
        <taxon>Plasmodiidae</taxon>
        <taxon>Plasmodium</taxon>
        <taxon>Plasmodium (Laverania)</taxon>
    </lineage>
</organism>
<dbReference type="Gene3D" id="1.20.1310.20">
    <property type="entry name" value="Duffy-antigen binding domain"/>
    <property type="match status" value="2"/>
</dbReference>
<dbReference type="InterPro" id="IPR004258">
    <property type="entry name" value="DBL"/>
</dbReference>
<dbReference type="SUPFAM" id="SSF140924">
    <property type="entry name" value="Duffy binding domain-like"/>
    <property type="match status" value="4"/>
</dbReference>
<dbReference type="Pfam" id="PF18562">
    <property type="entry name" value="CIDR1_gamma"/>
    <property type="match status" value="1"/>
</dbReference>
<keyword evidence="2" id="KW-0812">Transmembrane</keyword>
<feature type="compositionally biased region" description="Acidic residues" evidence="1">
    <location>
        <begin position="683"/>
        <end position="700"/>
    </location>
</feature>
<dbReference type="FunFam" id="1.20.58.830:FF:000009">
    <property type="entry name" value="Erythrocyte membrane protein 1, PfEMP1"/>
    <property type="match status" value="1"/>
</dbReference>
<dbReference type="VEuPathDB" id="PlasmoDB:PfNF54_120044900"/>
<feature type="compositionally biased region" description="Pro residues" evidence="1">
    <location>
        <begin position="1011"/>
        <end position="1023"/>
    </location>
</feature>
<feature type="domain" description="Duffy-binding-like" evidence="3">
    <location>
        <begin position="495"/>
        <end position="652"/>
    </location>
</feature>
<dbReference type="VEuPathDB" id="PlasmoDB:PfSN01_000020700"/>
<feature type="domain" description="Cysteine-rich interdomain region 1 gamma" evidence="5">
    <location>
        <begin position="1310"/>
        <end position="1360"/>
    </location>
</feature>
<accession>A0A191VZ15</accession>
<name>A0A191VZ15_PLAFA</name>
<feature type="compositionally biased region" description="Acidic residues" evidence="1">
    <location>
        <begin position="447"/>
        <end position="458"/>
    </location>
</feature>
<dbReference type="InterPro" id="IPR041480">
    <property type="entry name" value="CIDR1_gamma"/>
</dbReference>
<dbReference type="VEuPathDB" id="PlasmoDB:PfML01_000085100"/>
<dbReference type="VEuPathDB" id="PlasmoDB:PfKH01_000028700"/>
<feature type="region of interest" description="Disordered" evidence="1">
    <location>
        <begin position="1005"/>
        <end position="1028"/>
    </location>
</feature>
<sequence>DIIRGKDLYIRNKQEKENLEKNLRKIFKKIYHNLTDHKAKGYYNDDTDNNFYQLREDWWELNRREVWKAITCNAQGSQYFRGTCSNDTTLAKGHCQCIDGTVPTNFDYVPQYLRWFEEWAEDFCRKKKKYVGIVKTYCREKDKNNQDRYCSRNGYDCEKTKRAVGKLRYGKQCISCLYACNPYVDWINNQKEQFLKQKKKYADEIKIYTNEASGSSGGSSRQKRGTTTKYDGYEKIFYAKLKAGNYGTVGEFLEKLSKEKACKEVKDGGTIDFKQVNSTSGGTAVSASGASSTSGGSGAASGGTSDTSGTNDASQGTFYRSEYCQPCPDCGVKKKSDATSGKKWEEKNDKCNIKLYEPTDDAKPTNITILKSGEGKEEIENKLNAFCDEKKNDTPNSNGISVASGGVVGGRGGASHGEGKKSDKDSLYEEWKCYKHEHVQKVKDDKNGEEEDEEEEDKDEVKEGGGLCILKNEKHVSAKNSSNEPDQFQKTFHDFFYYWVAHMLKDSIHWKKKLEKCLKNGTKTRCKNNKCNRECGCFLQWVQQKKKNEWEKIVEHFKTQDFGKQDGLLGHFGYDFVLKGILEKDELLSSIKEGYGNAKETEGIRKILEEEKKREEEDPAAAIAVGENNTTIDKILQHEEEIATKCLQKCQETQKPSPGGGAAGDRDVGRSAGTSPDIPSRAEEEEEEEEDEEEEEEVEDVSNHQDNNEVEAAKTVEEVKEHTETPQKDTEKEVPPTPTTDTSVEVCKTVADIFSDPSNFKDVACNLKYAKNNSRLGWKCIPTSGDKAATSEGSDTATGERAGRSKRDTDSSGESTRSSGDSTSGNDGAPGVKSGPTSDATTGVTTATSSDSNQGSICVPPRRRKLYLHKMEGDGEDITDDKSLREWFVKSAAVETFFLWHRYKKQKEKKPQVVGSQLLTTPDGDSLTDDDENKNKDPQTELNSGKIPDGFLRQMFYTLGDYRDILVRGGSNTNGDTKDANNIILNASGNKEDMEKIQEKIDEILSKQSGTPPPTPPGTPPGKPSDKRVDWWDTNAQFIWHGMICALTYTEKKETGENGVKIEQNQELKGQLLENGKSTPKNTQYQYSSVTISSVPSGEETPLDSFVKRPPYFRYLEEWGENFCKERKKRLAQIKVDCEVNEEGNRGCSGDGLKCNEIVIDKEKIFGDFLCSTCARHCRSYRKWIERKKDEFNKQKSAYGQQQKKYVNECNGSGRNNDNGFCKTLERCSKAAEFLERLKNGPCKVQNGEDNNKIFDENSETFKHTKHCDTCSKFKIKCNGNDNCTLDGTKVKCTGRTIFAKDIETLEQPTDINMLVSDNNTNGFQNGLNECKDKGIFEGIRKDEWKCRNVCGVDICTLEKKNNNAEGKEHIIVKELIKRWLEYFFEDYNRIQKKLKPYIENDKECTCQNKCNDKCNCASKWIDEKKEEWQKIKKTYLEQYTKLNPEGNNLTNFLEGAPFRSEVDKAIKPCKELRNFESKQCNVTANSKSGEVKKKDIVECLFQKLQNKIDKCKVKHQTAENPETECEKSPAPVEDDDDTLHEEIEVKAPKICPPQTQPQPEPADEETCKAAPAPVPAGPAPAPATSDETNQPPDQTPVLKPEEGTPPTVFDNPHLKTALVTSTLAWSVGIGFATFTYFYLK</sequence>
<dbReference type="FunFam" id="1.20.58.830:FF:000004">
    <property type="entry name" value="Erythrocyte membrane protein 1, PfEMP1"/>
    <property type="match status" value="1"/>
</dbReference>
<feature type="region of interest" description="Disordered" evidence="1">
    <location>
        <begin position="394"/>
        <end position="423"/>
    </location>
</feature>
<dbReference type="VEuPathDB" id="PlasmoDB:PfTG01_000018500"/>
<feature type="region of interest" description="Disordered" evidence="1">
    <location>
        <begin position="651"/>
        <end position="745"/>
    </location>
</feature>
<feature type="domain" description="Duffy-binding-like" evidence="6">
    <location>
        <begin position="118"/>
        <end position="279"/>
    </location>
</feature>
<feature type="transmembrane region" description="Helical" evidence="2">
    <location>
        <begin position="1618"/>
        <end position="1640"/>
    </location>
</feature>
<dbReference type="Pfam" id="PF22672">
    <property type="entry name" value="DBL_C"/>
    <property type="match status" value="2"/>
</dbReference>
<dbReference type="VEuPathDB" id="PlasmoDB:PfNF135_120045500"/>
<dbReference type="VEuPathDB" id="PlasmoDB:PF3D7_0412900"/>
<evidence type="ECO:0000256" key="1">
    <source>
        <dbReference type="SAM" id="MobiDB-lite"/>
    </source>
</evidence>
<evidence type="ECO:0000313" key="7">
    <source>
        <dbReference type="EMBL" id="ANJ20952.1"/>
    </source>
</evidence>
<dbReference type="Pfam" id="PF05424">
    <property type="entry name" value="Duffy_binding"/>
    <property type="match status" value="2"/>
</dbReference>
<feature type="compositionally biased region" description="Basic and acidic residues" evidence="1">
    <location>
        <begin position="801"/>
        <end position="810"/>
    </location>
</feature>
<gene>
    <name evidence="7" type="primary">var</name>
</gene>
<feature type="non-terminal residue" evidence="7">
    <location>
        <position position="1"/>
    </location>
</feature>
<dbReference type="InterPro" id="IPR042202">
    <property type="entry name" value="Duffy-ag-bd_sf"/>
</dbReference>
<dbReference type="InterPro" id="IPR008602">
    <property type="entry name" value="Duffy-antigen-binding"/>
</dbReference>
<feature type="domain" description="Duffy-binding-like" evidence="3">
    <location>
        <begin position="1376"/>
        <end position="1518"/>
    </location>
</feature>
<dbReference type="VEuPathDB" id="PlasmoDB:PfCD01_070015600"/>
<dbReference type="FunFam" id="1.20.58.830:FF:000001">
    <property type="entry name" value="Erythrocyte membrane protein 1, PfEMP1"/>
    <property type="match status" value="1"/>
</dbReference>
<feature type="compositionally biased region" description="Low complexity" evidence="1">
    <location>
        <begin position="812"/>
        <end position="827"/>
    </location>
</feature>
<evidence type="ECO:0000259" key="6">
    <source>
        <dbReference type="Pfam" id="PF22672"/>
    </source>
</evidence>
<dbReference type="VEuPathDB" id="PlasmoDB:PfSD01_120045400"/>
<evidence type="ECO:0000259" key="3">
    <source>
        <dbReference type="Pfam" id="PF03011"/>
    </source>
</evidence>
<proteinExistence type="predicted"/>
<dbReference type="EMBL" id="KX154832">
    <property type="protein sequence ID" value="ANJ20952.1"/>
    <property type="molecule type" value="Genomic_DNA"/>
</dbReference>
<dbReference type="VEuPathDB" id="PlasmoDB:PfHB3_070016100"/>
<evidence type="ECO:0000256" key="2">
    <source>
        <dbReference type="SAM" id="Phobius"/>
    </source>
</evidence>